<gene>
    <name evidence="4" type="ORF">BIW11_11275</name>
</gene>
<dbReference type="CDD" id="cd00096">
    <property type="entry name" value="Ig"/>
    <property type="match status" value="2"/>
</dbReference>
<accession>A0A1V9XC98</accession>
<name>A0A1V9XC98_9ACAR</name>
<dbReference type="GO" id="GO:0098609">
    <property type="term" value="P:cell-cell adhesion"/>
    <property type="evidence" value="ECO:0007669"/>
    <property type="project" value="TreeGrafter"/>
</dbReference>
<feature type="domain" description="Ig-like" evidence="3">
    <location>
        <begin position="121"/>
        <end position="227"/>
    </location>
</feature>
<protein>
    <submittedName>
        <fullName evidence="4">Protein sidekick-like</fullName>
    </submittedName>
</protein>
<keyword evidence="2" id="KW-1015">Disulfide bond</keyword>
<reference evidence="4 5" key="1">
    <citation type="journal article" date="2017" name="Gigascience">
        <title>Draft genome of the honey bee ectoparasitic mite, Tropilaelaps mercedesae, is shaped by the parasitic life history.</title>
        <authorList>
            <person name="Dong X."/>
            <person name="Armstrong S.D."/>
            <person name="Xia D."/>
            <person name="Makepeace B.L."/>
            <person name="Darby A.C."/>
            <person name="Kadowaki T."/>
        </authorList>
    </citation>
    <scope>NUCLEOTIDE SEQUENCE [LARGE SCALE GENOMIC DNA]</scope>
    <source>
        <strain evidence="4">Wuxi-XJTLU</strain>
    </source>
</reference>
<dbReference type="InterPro" id="IPR013783">
    <property type="entry name" value="Ig-like_fold"/>
</dbReference>
<evidence type="ECO:0000256" key="1">
    <source>
        <dbReference type="ARBA" id="ARBA00022737"/>
    </source>
</evidence>
<evidence type="ECO:0000313" key="5">
    <source>
        <dbReference type="Proteomes" id="UP000192247"/>
    </source>
</evidence>
<organism evidence="4 5">
    <name type="scientific">Tropilaelaps mercedesae</name>
    <dbReference type="NCBI Taxonomy" id="418985"/>
    <lineage>
        <taxon>Eukaryota</taxon>
        <taxon>Metazoa</taxon>
        <taxon>Ecdysozoa</taxon>
        <taxon>Arthropoda</taxon>
        <taxon>Chelicerata</taxon>
        <taxon>Arachnida</taxon>
        <taxon>Acari</taxon>
        <taxon>Parasitiformes</taxon>
        <taxon>Mesostigmata</taxon>
        <taxon>Gamasina</taxon>
        <taxon>Dermanyssoidea</taxon>
        <taxon>Laelapidae</taxon>
        <taxon>Tropilaelaps</taxon>
    </lineage>
</organism>
<dbReference type="EMBL" id="MNPL01015633">
    <property type="protein sequence ID" value="OQR70988.1"/>
    <property type="molecule type" value="Genomic_DNA"/>
</dbReference>
<dbReference type="AlphaFoldDB" id="A0A1V9XC98"/>
<dbReference type="PROSITE" id="PS50835">
    <property type="entry name" value="IG_LIKE"/>
    <property type="match status" value="1"/>
</dbReference>
<dbReference type="InParanoid" id="A0A1V9XC98"/>
<dbReference type="SUPFAM" id="SSF48726">
    <property type="entry name" value="Immunoglobulin"/>
    <property type="match status" value="2"/>
</dbReference>
<dbReference type="GO" id="GO:0016020">
    <property type="term" value="C:membrane"/>
    <property type="evidence" value="ECO:0007669"/>
    <property type="project" value="UniProtKB-SubCell"/>
</dbReference>
<dbReference type="Gene3D" id="2.60.40.10">
    <property type="entry name" value="Immunoglobulins"/>
    <property type="match status" value="2"/>
</dbReference>
<dbReference type="PANTHER" id="PTHR44170">
    <property type="entry name" value="PROTEIN SIDEKICK"/>
    <property type="match status" value="1"/>
</dbReference>
<evidence type="ECO:0000256" key="2">
    <source>
        <dbReference type="ARBA" id="ARBA00023157"/>
    </source>
</evidence>
<sequence>MNSVGSVLSKAAQVSVASIEATGQLTSRVAFTSPEGDIQVLSKPSVRSVPRAIAQWTRDETPVVNGLHYHVTQDQRLFILDVEKELRGEYRIQLTNQVTGGEVKGPPIDFKVSSSRISPGPKIVLAPPERVNLSVPPVGVLAVPSETHVLECVANAHPISQLRTLWLKDGDELKYSGLPFLLEARNRSLILLQLGRDHAGMYECRVFMETSYGPQGFDSASSNVTVSTRPIVRQMPPERAIDTGSSLGKCLFVTFT</sequence>
<dbReference type="SMART" id="SM00409">
    <property type="entry name" value="IG"/>
    <property type="match status" value="2"/>
</dbReference>
<dbReference type="InterPro" id="IPR007110">
    <property type="entry name" value="Ig-like_dom"/>
</dbReference>
<dbReference type="Proteomes" id="UP000192247">
    <property type="component" value="Unassembled WGS sequence"/>
</dbReference>
<evidence type="ECO:0000313" key="4">
    <source>
        <dbReference type="EMBL" id="OQR70988.1"/>
    </source>
</evidence>
<dbReference type="InterPro" id="IPR003599">
    <property type="entry name" value="Ig_sub"/>
</dbReference>
<evidence type="ECO:0000259" key="3">
    <source>
        <dbReference type="PROSITE" id="PS50835"/>
    </source>
</evidence>
<keyword evidence="5" id="KW-1185">Reference proteome</keyword>
<dbReference type="InterPro" id="IPR036179">
    <property type="entry name" value="Ig-like_dom_sf"/>
</dbReference>
<dbReference type="PANTHER" id="PTHR44170:SF6">
    <property type="entry name" value="CONTACTIN"/>
    <property type="match status" value="1"/>
</dbReference>
<dbReference type="STRING" id="418985.A0A1V9XC98"/>
<comment type="caution">
    <text evidence="4">The sequence shown here is derived from an EMBL/GenBank/DDBJ whole genome shotgun (WGS) entry which is preliminary data.</text>
</comment>
<dbReference type="OrthoDB" id="8923679at2759"/>
<proteinExistence type="predicted"/>
<keyword evidence="1" id="KW-0677">Repeat</keyword>